<dbReference type="SUPFAM" id="SSF55073">
    <property type="entry name" value="Nucleotide cyclase"/>
    <property type="match status" value="1"/>
</dbReference>
<feature type="transmembrane region" description="Helical" evidence="17">
    <location>
        <begin position="251"/>
        <end position="271"/>
    </location>
</feature>
<dbReference type="Proteomes" id="UP000261520">
    <property type="component" value="Unplaced"/>
</dbReference>
<feature type="domain" description="Guanylate cyclase" evidence="19">
    <location>
        <begin position="570"/>
        <end position="699"/>
    </location>
</feature>
<evidence type="ECO:0000256" key="10">
    <source>
        <dbReference type="ARBA" id="ARBA00023170"/>
    </source>
</evidence>
<comment type="catalytic activity">
    <reaction evidence="14">
        <text>GTP = 3',5'-cyclic GMP + diphosphate</text>
        <dbReference type="Rhea" id="RHEA:13665"/>
        <dbReference type="ChEBI" id="CHEBI:33019"/>
        <dbReference type="ChEBI" id="CHEBI:37565"/>
        <dbReference type="ChEBI" id="CHEBI:57746"/>
        <dbReference type="EC" id="4.6.1.2"/>
    </reaction>
    <physiologicalReaction direction="left-to-right" evidence="14">
        <dbReference type="Rhea" id="RHEA:13666"/>
    </physiologicalReaction>
</comment>
<dbReference type="GO" id="GO:0005886">
    <property type="term" value="C:plasma membrane"/>
    <property type="evidence" value="ECO:0007669"/>
    <property type="project" value="UniProtKB-SubCell"/>
</dbReference>
<dbReference type="InterPro" id="IPR000719">
    <property type="entry name" value="Prot_kinase_dom"/>
</dbReference>
<dbReference type="InterPro" id="IPR011009">
    <property type="entry name" value="Kinase-like_dom_sf"/>
</dbReference>
<evidence type="ECO:0000259" key="19">
    <source>
        <dbReference type="PROSITE" id="PS50125"/>
    </source>
</evidence>
<dbReference type="SUPFAM" id="SSF53822">
    <property type="entry name" value="Periplasmic binding protein-like I"/>
    <property type="match status" value="1"/>
</dbReference>
<dbReference type="InterPro" id="IPR050401">
    <property type="entry name" value="Cyclic_nucleotide_synthase"/>
</dbReference>
<evidence type="ECO:0000256" key="1">
    <source>
        <dbReference type="ARBA" id="ARBA00004115"/>
    </source>
</evidence>
<dbReference type="CDD" id="cd07302">
    <property type="entry name" value="CHD"/>
    <property type="match status" value="1"/>
</dbReference>
<evidence type="ECO:0000313" key="20">
    <source>
        <dbReference type="Ensembl" id="ENSPMGP00000022382.1"/>
    </source>
</evidence>
<keyword evidence="13 16" id="KW-0141">cGMP biosynthesis</keyword>
<proteinExistence type="inferred from homology"/>
<keyword evidence="8" id="KW-0342">GTP-binding</keyword>
<dbReference type="InterPro" id="IPR029787">
    <property type="entry name" value="Nucleotide_cyclase"/>
</dbReference>
<dbReference type="GO" id="GO:0005789">
    <property type="term" value="C:endoplasmic reticulum membrane"/>
    <property type="evidence" value="ECO:0007669"/>
    <property type="project" value="UniProtKB-SubCell"/>
</dbReference>
<dbReference type="PROSITE" id="PS50011">
    <property type="entry name" value="PROTEIN_KINASE_DOM"/>
    <property type="match status" value="1"/>
</dbReference>
<evidence type="ECO:0000256" key="14">
    <source>
        <dbReference type="ARBA" id="ARBA00036920"/>
    </source>
</evidence>
<sequence>NVVLLEDNTYEWSLPYVRAAVEQAIEEDRLENEKHLDFTLTANYNPFNTTTYNRQGCGSSSCEGVTILKKLKENLEIGCVMLGPSCTFATFQLVQEIGLSLSIPVISAGSFGLSCDYKPKLTRILPPARKVSDFMVNFINESLLPLKQKWNQVYVYKKASFVNASEDCYYINALEAPSFSFAANIEREMLRNENDLVAALSSPKRHYTTLFTFDTSKNKTHKVDESPALPWKDGVLPDDNPETIDIGTQNIIVIVLSLSIVVVTAIALIFYQNRKERLMQKKWSHIEPHLIGPLDEKEPVILKEFKHADSDFTEEQKIELNKQLLRIDYYNLTKFYGTVQFDYGVFGVFELCQRGSIGVHGRLKSTNCVVDNRMVVKITDFGCNTILNPSKDLWMAPEHLRKNGISQKGDVYSYAIIVHEIIMRKTTFYTQSCSDKAKIYRVQHPSMTGVFRPDFSLDGASEREAEQLYTFIKNCWDEDPERRPDFKKIELTLGKIFALHDTASETYMDNLIRRLQMYSRTLEHLVEERTALYKAERDRADRLNFMLLPPVVRSLKETGRVEPELFEEVTIYFSDIVGFTTLCHYSTPMEVVDMLNDIYKNFDSILDHHDVYKVETIGDAYMVASGLPNRNGDRHAVDIAHMALDILSFVGTYQLEHLPGIPLWIRIGVHSPCAAGVVGNKMPRYCLFGDTVNTASRMESTGLLRIHVSKSTISTLKRTDCEFEYEQRGETYLKQGKGKEITYWLTGVTGQKYNLPTPPTENFQRLQEDLAEMIQASLAKRAACTEGFEKRKTLSTKSTQSDPPDYFHLAVTDNPSTYL</sequence>
<accession>A0A3B4AYQ6</accession>
<dbReference type="SMART" id="SM00044">
    <property type="entry name" value="CYCc"/>
    <property type="match status" value="1"/>
</dbReference>
<dbReference type="PANTHER" id="PTHR11920">
    <property type="entry name" value="GUANYLYL CYCLASE"/>
    <property type="match status" value="1"/>
</dbReference>
<evidence type="ECO:0000256" key="9">
    <source>
        <dbReference type="ARBA" id="ARBA00023136"/>
    </source>
</evidence>
<dbReference type="GO" id="GO:0004383">
    <property type="term" value="F:guanylate cyclase activity"/>
    <property type="evidence" value="ECO:0007669"/>
    <property type="project" value="UniProtKB-EC"/>
</dbReference>
<name>A0A3B4AYQ6_9GOBI</name>
<dbReference type="AlphaFoldDB" id="A0A3B4AYQ6"/>
<dbReference type="InterPro" id="IPR001245">
    <property type="entry name" value="Ser-Thr/Tyr_kinase_cat_dom"/>
</dbReference>
<evidence type="ECO:0000256" key="2">
    <source>
        <dbReference type="ARBA" id="ARBA00004251"/>
    </source>
</evidence>
<evidence type="ECO:0000313" key="21">
    <source>
        <dbReference type="Proteomes" id="UP000261520"/>
    </source>
</evidence>
<dbReference type="InterPro" id="IPR001054">
    <property type="entry name" value="A/G_cyclase"/>
</dbReference>
<dbReference type="GO" id="GO:0007168">
    <property type="term" value="P:receptor guanylyl cyclase signaling pathway"/>
    <property type="evidence" value="ECO:0007669"/>
    <property type="project" value="TreeGrafter"/>
</dbReference>
<dbReference type="Gene3D" id="3.40.50.2300">
    <property type="match status" value="1"/>
</dbReference>
<keyword evidence="6" id="KW-0256">Endoplasmic reticulum</keyword>
<evidence type="ECO:0000256" key="6">
    <source>
        <dbReference type="ARBA" id="ARBA00022824"/>
    </source>
</evidence>
<dbReference type="Pfam" id="PF07714">
    <property type="entry name" value="PK_Tyr_Ser-Thr"/>
    <property type="match status" value="1"/>
</dbReference>
<evidence type="ECO:0000256" key="8">
    <source>
        <dbReference type="ARBA" id="ARBA00023134"/>
    </source>
</evidence>
<dbReference type="SUPFAM" id="SSF56112">
    <property type="entry name" value="Protein kinase-like (PK-like)"/>
    <property type="match status" value="1"/>
</dbReference>
<keyword evidence="21" id="KW-1185">Reference proteome</keyword>
<keyword evidence="5" id="KW-0547">Nucleotide-binding</keyword>
<dbReference type="GO" id="GO:0035556">
    <property type="term" value="P:intracellular signal transduction"/>
    <property type="evidence" value="ECO:0007669"/>
    <property type="project" value="InterPro"/>
</dbReference>
<evidence type="ECO:0000259" key="18">
    <source>
        <dbReference type="PROSITE" id="PS50011"/>
    </source>
</evidence>
<dbReference type="FunFam" id="3.30.70.1230:FF:000015">
    <property type="entry name" value="Guanylate cyclase"/>
    <property type="match status" value="1"/>
</dbReference>
<keyword evidence="10" id="KW-0675">Receptor</keyword>
<dbReference type="EC" id="4.6.1.2" evidence="16"/>
<reference evidence="20" key="2">
    <citation type="submission" date="2025-09" db="UniProtKB">
        <authorList>
            <consortium name="Ensembl"/>
        </authorList>
    </citation>
    <scope>IDENTIFICATION</scope>
</reference>
<dbReference type="GO" id="GO:0001653">
    <property type="term" value="F:peptide receptor activity"/>
    <property type="evidence" value="ECO:0007669"/>
    <property type="project" value="TreeGrafter"/>
</dbReference>
<evidence type="ECO:0000256" key="4">
    <source>
        <dbReference type="ARBA" id="ARBA00022692"/>
    </source>
</evidence>
<dbReference type="Gene3D" id="1.10.510.10">
    <property type="entry name" value="Transferase(Phosphotransferase) domain 1"/>
    <property type="match status" value="1"/>
</dbReference>
<keyword evidence="4 17" id="KW-0812">Transmembrane</keyword>
<dbReference type="GO" id="GO:0005525">
    <property type="term" value="F:GTP binding"/>
    <property type="evidence" value="ECO:0007669"/>
    <property type="project" value="UniProtKB-KW"/>
</dbReference>
<dbReference type="PANTHER" id="PTHR11920:SF347">
    <property type="entry name" value="GUANYLYL CYCLASE C"/>
    <property type="match status" value="1"/>
</dbReference>
<reference evidence="20" key="1">
    <citation type="submission" date="2025-08" db="UniProtKB">
        <authorList>
            <consortium name="Ensembl"/>
        </authorList>
    </citation>
    <scope>IDENTIFICATION</scope>
</reference>
<evidence type="ECO:0000256" key="3">
    <source>
        <dbReference type="ARBA" id="ARBA00022475"/>
    </source>
</evidence>
<dbReference type="Gene3D" id="3.30.70.1230">
    <property type="entry name" value="Nucleotide cyclase"/>
    <property type="match status" value="1"/>
</dbReference>
<organism evidence="20 21">
    <name type="scientific">Periophthalmus magnuspinnatus</name>
    <dbReference type="NCBI Taxonomy" id="409849"/>
    <lineage>
        <taxon>Eukaryota</taxon>
        <taxon>Metazoa</taxon>
        <taxon>Chordata</taxon>
        <taxon>Craniata</taxon>
        <taxon>Vertebrata</taxon>
        <taxon>Euteleostomi</taxon>
        <taxon>Actinopterygii</taxon>
        <taxon>Neopterygii</taxon>
        <taxon>Teleostei</taxon>
        <taxon>Neoteleostei</taxon>
        <taxon>Acanthomorphata</taxon>
        <taxon>Gobiaria</taxon>
        <taxon>Gobiiformes</taxon>
        <taxon>Gobioidei</taxon>
        <taxon>Gobiidae</taxon>
        <taxon>Oxudercinae</taxon>
        <taxon>Periophthalmus</taxon>
    </lineage>
</organism>
<keyword evidence="7 17" id="KW-1133">Transmembrane helix</keyword>
<keyword evidence="9 17" id="KW-0472">Membrane</keyword>
<dbReference type="Ensembl" id="ENSPMGT00000023835.1">
    <property type="protein sequence ID" value="ENSPMGP00000022382.1"/>
    <property type="gene ID" value="ENSPMGG00000018057.1"/>
</dbReference>
<evidence type="ECO:0000256" key="7">
    <source>
        <dbReference type="ARBA" id="ARBA00022989"/>
    </source>
</evidence>
<evidence type="ECO:0000256" key="17">
    <source>
        <dbReference type="SAM" id="Phobius"/>
    </source>
</evidence>
<dbReference type="GO" id="GO:0004016">
    <property type="term" value="F:adenylate cyclase activity"/>
    <property type="evidence" value="ECO:0007669"/>
    <property type="project" value="TreeGrafter"/>
</dbReference>
<evidence type="ECO:0000256" key="12">
    <source>
        <dbReference type="ARBA" id="ARBA00023239"/>
    </source>
</evidence>
<comment type="similarity">
    <text evidence="15">Belongs to the adenylyl cyclase class-4/guanylyl cyclase family.</text>
</comment>
<dbReference type="GO" id="GO:0004672">
    <property type="term" value="F:protein kinase activity"/>
    <property type="evidence" value="ECO:0007669"/>
    <property type="project" value="InterPro"/>
</dbReference>
<dbReference type="Pfam" id="PF00211">
    <property type="entry name" value="Guanylate_cyc"/>
    <property type="match status" value="1"/>
</dbReference>
<dbReference type="GO" id="GO:0005524">
    <property type="term" value="F:ATP binding"/>
    <property type="evidence" value="ECO:0007669"/>
    <property type="project" value="InterPro"/>
</dbReference>
<evidence type="ECO:0000256" key="11">
    <source>
        <dbReference type="ARBA" id="ARBA00023180"/>
    </source>
</evidence>
<evidence type="ECO:0000256" key="13">
    <source>
        <dbReference type="ARBA" id="ARBA00023293"/>
    </source>
</evidence>
<comment type="subcellular location">
    <subcellularLocation>
        <location evidence="2">Cell membrane</location>
        <topology evidence="2">Single-pass type I membrane protein</topology>
    </subcellularLocation>
    <subcellularLocation>
        <location evidence="1">Endoplasmic reticulum membrane</location>
        <topology evidence="1">Single-pass type I membrane protein</topology>
    </subcellularLocation>
</comment>
<dbReference type="PROSITE" id="PS00452">
    <property type="entry name" value="GUANYLATE_CYCLASE_1"/>
    <property type="match status" value="1"/>
</dbReference>
<evidence type="ECO:0000256" key="15">
    <source>
        <dbReference type="RuleBase" id="RU000405"/>
    </source>
</evidence>
<evidence type="ECO:0000256" key="5">
    <source>
        <dbReference type="ARBA" id="ARBA00022741"/>
    </source>
</evidence>
<dbReference type="InterPro" id="IPR028082">
    <property type="entry name" value="Peripla_BP_I"/>
</dbReference>
<evidence type="ECO:0000256" key="16">
    <source>
        <dbReference type="RuleBase" id="RU003431"/>
    </source>
</evidence>
<keyword evidence="11" id="KW-0325">Glycoprotein</keyword>
<keyword evidence="12 15" id="KW-0456">Lyase</keyword>
<protein>
    <recommendedName>
        <fullName evidence="16">Guanylate cyclase</fullName>
        <ecNumber evidence="16">4.6.1.2</ecNumber>
    </recommendedName>
</protein>
<feature type="domain" description="Protein kinase" evidence="18">
    <location>
        <begin position="100"/>
        <end position="503"/>
    </location>
</feature>
<dbReference type="InterPro" id="IPR018297">
    <property type="entry name" value="A/G_cyclase_CS"/>
</dbReference>
<dbReference type="PROSITE" id="PS50125">
    <property type="entry name" value="GUANYLATE_CYCLASE_2"/>
    <property type="match status" value="1"/>
</dbReference>
<keyword evidence="3" id="KW-1003">Cell membrane</keyword>